<dbReference type="GO" id="GO:0008270">
    <property type="term" value="F:zinc ion binding"/>
    <property type="evidence" value="ECO:0007669"/>
    <property type="project" value="UniProtKB-KW"/>
</dbReference>
<dbReference type="AlphaFoldDB" id="A0AAE3GCK5"/>
<reference evidence="1" key="1">
    <citation type="submission" date="2022-06" db="EMBL/GenBank/DDBJ databases">
        <title>Genomic Encyclopedia of Archaeal and Bacterial Type Strains, Phase II (KMG-II): from individual species to whole genera.</title>
        <authorList>
            <person name="Goeker M."/>
        </authorList>
    </citation>
    <scope>NUCLEOTIDE SEQUENCE</scope>
    <source>
        <strain evidence="1">DSM 43935</strain>
    </source>
</reference>
<protein>
    <submittedName>
        <fullName evidence="1">Zinc-finger</fullName>
    </submittedName>
</protein>
<evidence type="ECO:0000313" key="1">
    <source>
        <dbReference type="EMBL" id="MCP2164925.1"/>
    </source>
</evidence>
<keyword evidence="2" id="KW-1185">Reference proteome</keyword>
<keyword evidence="1" id="KW-0479">Metal-binding</keyword>
<dbReference type="Pfam" id="PF16827">
    <property type="entry name" value="zf-HC3"/>
    <property type="match status" value="1"/>
</dbReference>
<dbReference type="RefSeq" id="WP_253769241.1">
    <property type="nucleotide sequence ID" value="NZ_JAMTCK010000004.1"/>
</dbReference>
<organism evidence="1 2">
    <name type="scientific">Goodfellowiella coeruleoviolacea</name>
    <dbReference type="NCBI Taxonomy" id="334858"/>
    <lineage>
        <taxon>Bacteria</taxon>
        <taxon>Bacillati</taxon>
        <taxon>Actinomycetota</taxon>
        <taxon>Actinomycetes</taxon>
        <taxon>Pseudonocardiales</taxon>
        <taxon>Pseudonocardiaceae</taxon>
        <taxon>Goodfellowiella</taxon>
    </lineage>
</organism>
<comment type="caution">
    <text evidence="1">The sequence shown here is derived from an EMBL/GenBank/DDBJ whole genome shotgun (WGS) entry which is preliminary data.</text>
</comment>
<proteinExistence type="predicted"/>
<accession>A0AAE3GCK5</accession>
<gene>
    <name evidence="1" type="ORF">LX83_001774</name>
</gene>
<name>A0AAE3GCK5_9PSEU</name>
<sequence length="81" mass="9187">MTTANQRTFRWWPVDNGRHAIPGGLQPGASAETLCRHPVTMPAEKPTSLQWLWPTCSICYERARDYTHVALTEGYDGRCQP</sequence>
<keyword evidence="1" id="KW-0863">Zinc-finger</keyword>
<dbReference type="InterPro" id="IPR031795">
    <property type="entry name" value="Zf-HC3"/>
</dbReference>
<keyword evidence="1" id="KW-0862">Zinc</keyword>
<dbReference type="EMBL" id="JAMTCK010000004">
    <property type="protein sequence ID" value="MCP2164925.1"/>
    <property type="molecule type" value="Genomic_DNA"/>
</dbReference>
<evidence type="ECO:0000313" key="2">
    <source>
        <dbReference type="Proteomes" id="UP001206128"/>
    </source>
</evidence>
<dbReference type="Proteomes" id="UP001206128">
    <property type="component" value="Unassembled WGS sequence"/>
</dbReference>